<dbReference type="PANTHER" id="PTHR37481">
    <property type="entry name" value="LIPOPOLYSACCHARIDE EXPORT SYSTEM PROTEIN LPTC"/>
    <property type="match status" value="1"/>
</dbReference>
<dbReference type="GO" id="GO:0005886">
    <property type="term" value="C:plasma membrane"/>
    <property type="evidence" value="ECO:0007669"/>
    <property type="project" value="InterPro"/>
</dbReference>
<dbReference type="Gene3D" id="2.60.450.10">
    <property type="entry name" value="Lipopolysaccharide (LPS) transport protein A like domain"/>
    <property type="match status" value="1"/>
</dbReference>
<keyword evidence="2" id="KW-1185">Reference proteome</keyword>
<dbReference type="InterPro" id="IPR010664">
    <property type="entry name" value="LipoPS_assembly_LptC-rel"/>
</dbReference>
<organism evidence="1 2">
    <name type="scientific">Legionella geestiana</name>
    <dbReference type="NCBI Taxonomy" id="45065"/>
    <lineage>
        <taxon>Bacteria</taxon>
        <taxon>Pseudomonadati</taxon>
        <taxon>Pseudomonadota</taxon>
        <taxon>Gammaproteobacteria</taxon>
        <taxon>Legionellales</taxon>
        <taxon>Legionellaceae</taxon>
        <taxon>Legionella</taxon>
    </lineage>
</organism>
<gene>
    <name evidence="1" type="primary">lptC</name>
    <name evidence="1" type="ORF">Lgee_1644</name>
</gene>
<dbReference type="OrthoDB" id="5731914at2"/>
<dbReference type="STRING" id="45065.Lgee_1644"/>
<dbReference type="GO" id="GO:0015221">
    <property type="term" value="F:lipopolysaccharide transmembrane transporter activity"/>
    <property type="evidence" value="ECO:0007669"/>
    <property type="project" value="InterPro"/>
</dbReference>
<accession>A0A0W0TRZ9</accession>
<evidence type="ECO:0000313" key="1">
    <source>
        <dbReference type="EMBL" id="KTC98342.1"/>
    </source>
</evidence>
<dbReference type="Proteomes" id="UP000054785">
    <property type="component" value="Unassembled WGS sequence"/>
</dbReference>
<sequence length="192" mass="21617">MNNTRQAAWAFLLLLALAFSGWYLASQKPPARLDEEGLAKTVDTIVTGLNVFQYGETGRLERTLYTPRLEHTPENGTHRFENPRVYALQEDGAPVEITAKRGISYREGLEVTFIDDVLMRQMATVKAAESTLETQSITWFPKSSLAITDKAVKFRQSGNEVHSVGMKAHLEERRVELLHTARGFYAPPENHA</sequence>
<dbReference type="InterPro" id="IPR026265">
    <property type="entry name" value="LptC"/>
</dbReference>
<dbReference type="InterPro" id="IPR052363">
    <property type="entry name" value="LPS_export_LptC"/>
</dbReference>
<protein>
    <submittedName>
        <fullName evidence="1">Lipopolysaccharide export system protein LptC</fullName>
    </submittedName>
</protein>
<proteinExistence type="predicted"/>
<dbReference type="AlphaFoldDB" id="A0A0W0TRZ9"/>
<dbReference type="PATRIC" id="fig|45065.4.peg.1781"/>
<dbReference type="NCBIfam" id="TIGR04409">
    <property type="entry name" value="LptC_YrbK"/>
    <property type="match status" value="1"/>
</dbReference>
<evidence type="ECO:0000313" key="2">
    <source>
        <dbReference type="Proteomes" id="UP000054785"/>
    </source>
</evidence>
<dbReference type="GO" id="GO:0030288">
    <property type="term" value="C:outer membrane-bounded periplasmic space"/>
    <property type="evidence" value="ECO:0007669"/>
    <property type="project" value="TreeGrafter"/>
</dbReference>
<comment type="caution">
    <text evidence="1">The sequence shown here is derived from an EMBL/GenBank/DDBJ whole genome shotgun (WGS) entry which is preliminary data.</text>
</comment>
<reference evidence="1 2" key="1">
    <citation type="submission" date="2015-11" db="EMBL/GenBank/DDBJ databases">
        <title>Genomic analysis of 38 Legionella species identifies large and diverse effector repertoires.</title>
        <authorList>
            <person name="Burstein D."/>
            <person name="Amaro F."/>
            <person name="Zusman T."/>
            <person name="Lifshitz Z."/>
            <person name="Cohen O."/>
            <person name="Gilbert J.A."/>
            <person name="Pupko T."/>
            <person name="Shuman H.A."/>
            <person name="Segal G."/>
        </authorList>
    </citation>
    <scope>NUCLEOTIDE SEQUENCE [LARGE SCALE GENOMIC DNA]</scope>
    <source>
        <strain evidence="1 2">ATCC 49504</strain>
    </source>
</reference>
<dbReference type="EMBL" id="LNYC01000066">
    <property type="protein sequence ID" value="KTC98342.1"/>
    <property type="molecule type" value="Genomic_DNA"/>
</dbReference>
<dbReference type="PANTHER" id="PTHR37481:SF1">
    <property type="entry name" value="LIPOPOLYSACCHARIDE EXPORT SYSTEM PROTEIN LPTC"/>
    <property type="match status" value="1"/>
</dbReference>
<name>A0A0W0TRZ9_9GAMM</name>
<dbReference type="RefSeq" id="WP_028386564.1">
    <property type="nucleotide sequence ID" value="NZ_CAAAHN010000019.1"/>
</dbReference>
<dbReference type="GO" id="GO:0017089">
    <property type="term" value="F:glycolipid transfer activity"/>
    <property type="evidence" value="ECO:0007669"/>
    <property type="project" value="TreeGrafter"/>
</dbReference>
<dbReference type="Pfam" id="PF06835">
    <property type="entry name" value="LptC"/>
    <property type="match status" value="1"/>
</dbReference>